<name>A6IQ42_RAT</name>
<sequence>MAWLFWLHHCPGSYKFKHPNAALQKPLPGLLFVAVLLPFLQGNRKSRQERVVGWTAKGHSELMDDITPKL</sequence>
<organism evidence="1 2">
    <name type="scientific">Rattus norvegicus</name>
    <name type="common">Rat</name>
    <dbReference type="NCBI Taxonomy" id="10116"/>
    <lineage>
        <taxon>Eukaryota</taxon>
        <taxon>Metazoa</taxon>
        <taxon>Chordata</taxon>
        <taxon>Craniata</taxon>
        <taxon>Vertebrata</taxon>
        <taxon>Euteleostomi</taxon>
        <taxon>Mammalia</taxon>
        <taxon>Eutheria</taxon>
        <taxon>Euarchontoglires</taxon>
        <taxon>Glires</taxon>
        <taxon>Rodentia</taxon>
        <taxon>Myomorpha</taxon>
        <taxon>Muroidea</taxon>
        <taxon>Muridae</taxon>
        <taxon>Murinae</taxon>
        <taxon>Rattus</taxon>
    </lineage>
</organism>
<proteinExistence type="predicted"/>
<dbReference type="EMBL" id="CH473966">
    <property type="protein sequence ID" value="EDL95971.1"/>
    <property type="molecule type" value="Genomic_DNA"/>
</dbReference>
<dbReference type="Proteomes" id="UP000234681">
    <property type="component" value="Chromosome X"/>
</dbReference>
<evidence type="ECO:0000313" key="2">
    <source>
        <dbReference type="Proteomes" id="UP000234681"/>
    </source>
</evidence>
<protein>
    <submittedName>
        <fullName evidence="1">RCG63291</fullName>
    </submittedName>
</protein>
<reference evidence="1 2" key="1">
    <citation type="submission" date="2005-09" db="EMBL/GenBank/DDBJ databases">
        <authorList>
            <person name="Mural R.J."/>
            <person name="Li P.W."/>
            <person name="Adams M.D."/>
            <person name="Amanatides P.G."/>
            <person name="Baden-Tillson H."/>
            <person name="Barnstead M."/>
            <person name="Chin S.H."/>
            <person name="Dew I."/>
            <person name="Evans C.A."/>
            <person name="Ferriera S."/>
            <person name="Flanigan M."/>
            <person name="Fosler C."/>
            <person name="Glodek A."/>
            <person name="Gu Z."/>
            <person name="Holt R.A."/>
            <person name="Jennings D."/>
            <person name="Kraft C.L."/>
            <person name="Lu F."/>
            <person name="Nguyen T."/>
            <person name="Nusskern D.R."/>
            <person name="Pfannkoch C.M."/>
            <person name="Sitter C."/>
            <person name="Sutton G.G."/>
            <person name="Venter J.C."/>
            <person name="Wang Z."/>
            <person name="Woodage T."/>
            <person name="Zheng X.H."/>
            <person name="Zhong F."/>
        </authorList>
    </citation>
    <scope>NUCLEOTIDE SEQUENCE [LARGE SCALE GENOMIC DNA]</scope>
    <source>
        <strain>BN</strain>
        <strain evidence="2">Sprague-Dawley</strain>
    </source>
</reference>
<accession>A6IQ42</accession>
<evidence type="ECO:0000313" key="1">
    <source>
        <dbReference type="EMBL" id="EDL95971.1"/>
    </source>
</evidence>
<gene>
    <name evidence="1" type="ORF">rCG_63291</name>
</gene>
<dbReference type="AlphaFoldDB" id="A6IQ42"/>